<dbReference type="InterPro" id="IPR036526">
    <property type="entry name" value="C-N_Hydrolase_sf"/>
</dbReference>
<comment type="similarity">
    <text evidence="1">Belongs to the carbon-nitrogen hydrolase superfamily. NIT1/NIT2 family.</text>
</comment>
<evidence type="ECO:0000313" key="3">
    <source>
        <dbReference type="EMBL" id="SBV28577.1"/>
    </source>
</evidence>
<proteinExistence type="inferred from homology"/>
<evidence type="ECO:0000256" key="1">
    <source>
        <dbReference type="ARBA" id="ARBA00010613"/>
    </source>
</evidence>
<organism evidence="3 4">
    <name type="scientific">Micromonospora krabiensis</name>
    <dbReference type="NCBI Taxonomy" id="307121"/>
    <lineage>
        <taxon>Bacteria</taxon>
        <taxon>Bacillati</taxon>
        <taxon>Actinomycetota</taxon>
        <taxon>Actinomycetes</taxon>
        <taxon>Micromonosporales</taxon>
        <taxon>Micromonosporaceae</taxon>
        <taxon>Micromonospora</taxon>
    </lineage>
</organism>
<dbReference type="AlphaFoldDB" id="A0A1C3N7K4"/>
<name>A0A1C3N7K4_9ACTN</name>
<gene>
    <name evidence="3" type="ORF">GA0070620_4124</name>
</gene>
<evidence type="ECO:0000259" key="2">
    <source>
        <dbReference type="PROSITE" id="PS50263"/>
    </source>
</evidence>
<sequence length="271" mass="29667">MKTSVTIGQIPTGWDIGANLAAIEEVVGHAERGDLVLLPEGALSGYAPDLSPLATLDRSRLAAAVEAVADLARTRDVHIICGSLLPEDDAWWNVALHFTPAGDRWRYRKINLAVNERPVLRADAELPTRRVPQPWGDLVVGVQLCREIRYPEQWQHLARSGAAAFVFLTNAASPEAVPGVWRSHLISRAAENQRFVFAVNLADPRQHCPSMVVSPRGAVLAELPSGETGTIRVTVDLAEVSDWSLGQQRRDVLDLRYRPPSASEVIRLTAS</sequence>
<dbReference type="PROSITE" id="PS50263">
    <property type="entry name" value="CN_HYDROLASE"/>
    <property type="match status" value="1"/>
</dbReference>
<dbReference type="Gene3D" id="3.60.110.10">
    <property type="entry name" value="Carbon-nitrogen hydrolase"/>
    <property type="match status" value="1"/>
</dbReference>
<dbReference type="Pfam" id="PF00795">
    <property type="entry name" value="CN_hydrolase"/>
    <property type="match status" value="1"/>
</dbReference>
<dbReference type="Proteomes" id="UP000199393">
    <property type="component" value="Chromosome I"/>
</dbReference>
<keyword evidence="3" id="KW-0378">Hydrolase</keyword>
<dbReference type="PANTHER" id="PTHR23088">
    <property type="entry name" value="NITRILASE-RELATED"/>
    <property type="match status" value="1"/>
</dbReference>
<accession>A0A1C3N7K4</accession>
<reference evidence="4" key="1">
    <citation type="submission" date="2016-06" db="EMBL/GenBank/DDBJ databases">
        <authorList>
            <person name="Varghese N."/>
        </authorList>
    </citation>
    <scope>NUCLEOTIDE SEQUENCE [LARGE SCALE GENOMIC DNA]</scope>
    <source>
        <strain evidence="4">DSM 45344</strain>
    </source>
</reference>
<dbReference type="CDD" id="cd07197">
    <property type="entry name" value="nitrilase"/>
    <property type="match status" value="1"/>
</dbReference>
<dbReference type="PANTHER" id="PTHR23088:SF27">
    <property type="entry name" value="DEAMINATED GLUTATHIONE AMIDASE"/>
    <property type="match status" value="1"/>
</dbReference>
<dbReference type="SUPFAM" id="SSF56317">
    <property type="entry name" value="Carbon-nitrogen hydrolase"/>
    <property type="match status" value="1"/>
</dbReference>
<evidence type="ECO:0000313" key="4">
    <source>
        <dbReference type="Proteomes" id="UP000199393"/>
    </source>
</evidence>
<dbReference type="EMBL" id="LT598496">
    <property type="protein sequence ID" value="SBV28577.1"/>
    <property type="molecule type" value="Genomic_DNA"/>
</dbReference>
<keyword evidence="4" id="KW-1185">Reference proteome</keyword>
<protein>
    <submittedName>
        <fullName evidence="3">Carbon-nitrogen hydrolase family protein</fullName>
    </submittedName>
</protein>
<dbReference type="OrthoDB" id="9811121at2"/>
<feature type="domain" description="CN hydrolase" evidence="2">
    <location>
        <begin position="3"/>
        <end position="237"/>
    </location>
</feature>
<dbReference type="RefSeq" id="WP_091593271.1">
    <property type="nucleotide sequence ID" value="NZ_JBHRWG010000004.1"/>
</dbReference>
<dbReference type="GO" id="GO:0016787">
    <property type="term" value="F:hydrolase activity"/>
    <property type="evidence" value="ECO:0007669"/>
    <property type="project" value="UniProtKB-KW"/>
</dbReference>
<dbReference type="STRING" id="307121.GA0070620_4124"/>
<dbReference type="InterPro" id="IPR003010">
    <property type="entry name" value="C-N_Hydrolase"/>
</dbReference>